<reference evidence="2 3" key="1">
    <citation type="submission" date="2020-08" db="EMBL/GenBank/DDBJ databases">
        <authorList>
            <person name="Koutsovoulos G."/>
            <person name="Danchin GJ E."/>
        </authorList>
    </citation>
    <scope>NUCLEOTIDE SEQUENCE [LARGE SCALE GENOMIC DNA]</scope>
</reference>
<dbReference type="AlphaFoldDB" id="A0A6V7UYX3"/>
<keyword evidence="1" id="KW-1133">Transmembrane helix</keyword>
<evidence type="ECO:0000313" key="3">
    <source>
        <dbReference type="Proteomes" id="UP000580250"/>
    </source>
</evidence>
<gene>
    <name evidence="2" type="ORF">MENT_LOCUS19218</name>
</gene>
<feature type="transmembrane region" description="Helical" evidence="1">
    <location>
        <begin position="9"/>
        <end position="28"/>
    </location>
</feature>
<comment type="caution">
    <text evidence="2">The sequence shown here is derived from an EMBL/GenBank/DDBJ whole genome shotgun (WGS) entry which is preliminary data.</text>
</comment>
<protein>
    <submittedName>
        <fullName evidence="2">Uncharacterized protein</fullName>
    </submittedName>
</protein>
<keyword evidence="1" id="KW-0812">Transmembrane</keyword>
<evidence type="ECO:0000313" key="2">
    <source>
        <dbReference type="EMBL" id="CAD2167903.1"/>
    </source>
</evidence>
<organism evidence="2 3">
    <name type="scientific">Meloidogyne enterolobii</name>
    <name type="common">Root-knot nematode worm</name>
    <name type="synonym">Meloidogyne mayaguensis</name>
    <dbReference type="NCBI Taxonomy" id="390850"/>
    <lineage>
        <taxon>Eukaryota</taxon>
        <taxon>Metazoa</taxon>
        <taxon>Ecdysozoa</taxon>
        <taxon>Nematoda</taxon>
        <taxon>Chromadorea</taxon>
        <taxon>Rhabditida</taxon>
        <taxon>Tylenchina</taxon>
        <taxon>Tylenchomorpha</taxon>
        <taxon>Tylenchoidea</taxon>
        <taxon>Meloidogynidae</taxon>
        <taxon>Meloidogyninae</taxon>
        <taxon>Meloidogyne</taxon>
    </lineage>
</organism>
<sequence>MYLFKLSKIVSIILNCIKLFIEVIYYIYSANVRLAPYLSPKRRNINRIIKRGRSLFNSADNE</sequence>
<name>A0A6V7UYX3_MELEN</name>
<keyword evidence="1" id="KW-0472">Membrane</keyword>
<evidence type="ECO:0000256" key="1">
    <source>
        <dbReference type="SAM" id="Phobius"/>
    </source>
</evidence>
<proteinExistence type="predicted"/>
<dbReference type="Proteomes" id="UP000580250">
    <property type="component" value="Unassembled WGS sequence"/>
</dbReference>
<dbReference type="EMBL" id="CAJEWN010000133">
    <property type="protein sequence ID" value="CAD2167903.1"/>
    <property type="molecule type" value="Genomic_DNA"/>
</dbReference>
<accession>A0A6V7UYX3</accession>